<feature type="binding site" evidence="1">
    <location>
        <begin position="155"/>
        <end position="156"/>
    </location>
    <ligand>
        <name>S-adenosyl-L-methionine</name>
        <dbReference type="ChEBI" id="CHEBI:59789"/>
    </ligand>
</feature>
<dbReference type="GO" id="GO:0005737">
    <property type="term" value="C:cytoplasm"/>
    <property type="evidence" value="ECO:0007669"/>
    <property type="project" value="UniProtKB-SubCell"/>
</dbReference>
<dbReference type="HAMAP" id="MF_01523">
    <property type="entry name" value="16SrRNA_methyltr_J"/>
    <property type="match status" value="1"/>
</dbReference>
<dbReference type="EC" id="2.1.1.242" evidence="1"/>
<evidence type="ECO:0000256" key="1">
    <source>
        <dbReference type="HAMAP-Rule" id="MF_01523"/>
    </source>
</evidence>
<comment type="function">
    <text evidence="1">Specifically methylates the guanosine in position 1516 of 16S rRNA.</text>
</comment>
<comment type="subcellular location">
    <subcellularLocation>
        <location evidence="1">Cytoplasm</location>
    </subcellularLocation>
</comment>
<dbReference type="EMBL" id="JAOANI010000028">
    <property type="protein sequence ID" value="MCT7360832.1"/>
    <property type="molecule type" value="Genomic_DNA"/>
</dbReference>
<dbReference type="PANTHER" id="PTHR36112:SF1">
    <property type="entry name" value="RIBOSOMAL RNA SMALL SUBUNIT METHYLTRANSFERASE J"/>
    <property type="match status" value="1"/>
</dbReference>
<keyword evidence="1" id="KW-0698">rRNA processing</keyword>
<keyword evidence="1" id="KW-0963">Cytoplasm</keyword>
<comment type="catalytic activity">
    <reaction evidence="1">
        <text>guanosine(1516) in 16S rRNA + S-adenosyl-L-methionine = N(2)-methylguanosine(1516) in 16S rRNA + S-adenosyl-L-homocysteine + H(+)</text>
        <dbReference type="Rhea" id="RHEA:43220"/>
        <dbReference type="Rhea" id="RHEA-COMP:10412"/>
        <dbReference type="Rhea" id="RHEA-COMP:10413"/>
        <dbReference type="ChEBI" id="CHEBI:15378"/>
        <dbReference type="ChEBI" id="CHEBI:57856"/>
        <dbReference type="ChEBI" id="CHEBI:59789"/>
        <dbReference type="ChEBI" id="CHEBI:74269"/>
        <dbReference type="ChEBI" id="CHEBI:74481"/>
        <dbReference type="EC" id="2.1.1.242"/>
    </reaction>
</comment>
<reference evidence="2" key="1">
    <citation type="journal article" date="2022" name="Front. Microbiol.">
        <title>Genome-based taxonomic rearrangement of Oceanobacter-related bacteria including the description of Thalassolituus hydrocarbonoclasticus sp. nov. and Thalassolituus pacificus sp. nov. and emended description of the genus Thalassolituus.</title>
        <authorList>
            <person name="Dong C."/>
            <person name="Wei L."/>
            <person name="Wang J."/>
            <person name="Lai Q."/>
            <person name="Huang Z."/>
            <person name="Shao Z."/>
        </authorList>
    </citation>
    <scope>NUCLEOTIDE SEQUENCE</scope>
    <source>
        <strain evidence="2">59MF3M-4</strain>
    </source>
</reference>
<feature type="binding site" evidence="1">
    <location>
        <begin position="104"/>
        <end position="105"/>
    </location>
    <ligand>
        <name>S-adenosyl-L-methionine</name>
        <dbReference type="ChEBI" id="CHEBI:59789"/>
    </ligand>
</feature>
<keyword evidence="1 2" id="KW-0489">Methyltransferase</keyword>
<feature type="binding site" evidence="1">
    <location>
        <position position="176"/>
    </location>
    <ligand>
        <name>S-adenosyl-L-methionine</name>
        <dbReference type="ChEBI" id="CHEBI:59789"/>
    </ligand>
</feature>
<reference evidence="2" key="2">
    <citation type="submission" date="2022-08" db="EMBL/GenBank/DDBJ databases">
        <authorList>
            <person name="Dong C."/>
        </authorList>
    </citation>
    <scope>NUCLEOTIDE SEQUENCE</scope>
    <source>
        <strain evidence="2">59MF3M-4</strain>
    </source>
</reference>
<evidence type="ECO:0000313" key="3">
    <source>
        <dbReference type="Proteomes" id="UP001147830"/>
    </source>
</evidence>
<dbReference type="InterPro" id="IPR007536">
    <property type="entry name" value="16SrRNA_methylTrfase_J"/>
</dbReference>
<protein>
    <recommendedName>
        <fullName evidence="1">Ribosomal RNA small subunit methyltransferase J</fullName>
        <ecNumber evidence="1">2.1.1.242</ecNumber>
    </recommendedName>
    <alternativeName>
        <fullName evidence="1">16S rRNA m2G1516 methyltransferase</fullName>
    </alternativeName>
    <alternativeName>
        <fullName evidence="1">rRNA (guanine-N(2)-)-methyltransferase</fullName>
    </alternativeName>
</protein>
<comment type="caution">
    <text evidence="2">The sequence shown here is derived from an EMBL/GenBank/DDBJ whole genome shotgun (WGS) entry which is preliminary data.</text>
</comment>
<dbReference type="Pfam" id="PF04445">
    <property type="entry name" value="SAM_MT"/>
    <property type="match status" value="1"/>
</dbReference>
<dbReference type="RefSeq" id="WP_260977654.1">
    <property type="nucleotide sequence ID" value="NZ_JAOANI010000028.1"/>
</dbReference>
<sequence>MAELINLVRESDSEARALCEQYGLIPGTKALLQQDGFHLCFDYDGLSLRQGNNPRTAVRVDFSAGKAAHRRKFGGGLGQDIAKAVGVSGQYKPSVLDATAGLGRDSFVLATLGCHVRAHERQPVVAALLADGLARGANDPDIAEIIARIRLCFGSSHDLLVAESDPQLQPDVVYLDPMFDHDPKATAQVKKDMQAFRDIVGQDTDADDLLERALACARCRVVVKRARKAEPLAGKKATFALTGKANRFDVYVKAKVAPWEPPAAE</sequence>
<keyword evidence="1" id="KW-0808">Transferase</keyword>
<dbReference type="SUPFAM" id="SSF53335">
    <property type="entry name" value="S-adenosyl-L-methionine-dependent methyltransferases"/>
    <property type="match status" value="1"/>
</dbReference>
<dbReference type="GO" id="GO:0008990">
    <property type="term" value="F:rRNA (guanine-N2-)-methyltransferase activity"/>
    <property type="evidence" value="ECO:0007669"/>
    <property type="project" value="UniProtKB-UniRule"/>
</dbReference>
<proteinExistence type="inferred from homology"/>
<accession>A0A9X2WI37</accession>
<keyword evidence="3" id="KW-1185">Reference proteome</keyword>
<feature type="binding site" evidence="1">
    <location>
        <begin position="120"/>
        <end position="121"/>
    </location>
    <ligand>
        <name>S-adenosyl-L-methionine</name>
        <dbReference type="ChEBI" id="CHEBI:59789"/>
    </ligand>
</feature>
<dbReference type="InterPro" id="IPR029063">
    <property type="entry name" value="SAM-dependent_MTases_sf"/>
</dbReference>
<dbReference type="AlphaFoldDB" id="A0A9X2WI37"/>
<keyword evidence="1" id="KW-0949">S-adenosyl-L-methionine</keyword>
<name>A0A9X2WI37_9GAMM</name>
<organism evidence="2 3">
    <name type="scientific">Thalassolituus pacificus</name>
    <dbReference type="NCBI Taxonomy" id="2975440"/>
    <lineage>
        <taxon>Bacteria</taxon>
        <taxon>Pseudomonadati</taxon>
        <taxon>Pseudomonadota</taxon>
        <taxon>Gammaproteobacteria</taxon>
        <taxon>Oceanospirillales</taxon>
        <taxon>Oceanospirillaceae</taxon>
        <taxon>Thalassolituus</taxon>
    </lineage>
</organism>
<dbReference type="Gene3D" id="3.40.50.150">
    <property type="entry name" value="Vaccinia Virus protein VP39"/>
    <property type="match status" value="1"/>
</dbReference>
<evidence type="ECO:0000313" key="2">
    <source>
        <dbReference type="EMBL" id="MCT7360832.1"/>
    </source>
</evidence>
<dbReference type="PANTHER" id="PTHR36112">
    <property type="entry name" value="RIBOSOMAL RNA SMALL SUBUNIT METHYLTRANSFERASE J"/>
    <property type="match status" value="1"/>
</dbReference>
<gene>
    <name evidence="1" type="primary">rsmJ</name>
    <name evidence="2" type="ORF">NYR02_17560</name>
</gene>
<dbReference type="Proteomes" id="UP001147830">
    <property type="component" value="Unassembled WGS sequence"/>
</dbReference>
<comment type="similarity">
    <text evidence="1">Belongs to the methyltransferase superfamily. RsmJ family.</text>
</comment>